<gene>
    <name evidence="1" type="ORF">METZ01_LOCUS373784</name>
</gene>
<organism evidence="1">
    <name type="scientific">marine metagenome</name>
    <dbReference type="NCBI Taxonomy" id="408172"/>
    <lineage>
        <taxon>unclassified sequences</taxon>
        <taxon>metagenomes</taxon>
        <taxon>ecological metagenomes</taxon>
    </lineage>
</organism>
<feature type="non-terminal residue" evidence="1">
    <location>
        <position position="183"/>
    </location>
</feature>
<evidence type="ECO:0000313" key="1">
    <source>
        <dbReference type="EMBL" id="SVD20930.1"/>
    </source>
</evidence>
<proteinExistence type="predicted"/>
<sequence length="183" mass="21253">MPVIPQSQTPKDLQFAARRKSFDIEDALASDWHGDSAFVTAWFNAMSLLFPLGEKFFIDSVIHFEKQIKDPQLKTQIASFRAQESMHRIEHQKYNEILCSRRGYSLERFEKKIRTRLAWVLREMSPRRRLAGTVASEHLTAIMAHYMLSEKDSIAAADPTISQLWTWHGIEETEHKAVAFDVF</sequence>
<accession>A0A382TFL2</accession>
<evidence type="ECO:0008006" key="2">
    <source>
        <dbReference type="Google" id="ProtNLM"/>
    </source>
</evidence>
<dbReference type="EMBL" id="UINC01136263">
    <property type="protein sequence ID" value="SVD20930.1"/>
    <property type="molecule type" value="Genomic_DNA"/>
</dbReference>
<dbReference type="AlphaFoldDB" id="A0A382TFL2"/>
<protein>
    <recommendedName>
        <fullName evidence="2">Metal-dependent hydrolase</fullName>
    </recommendedName>
</protein>
<dbReference type="PANTHER" id="PTHR39456:SF1">
    <property type="entry name" value="METAL-DEPENDENT HYDROLASE"/>
    <property type="match status" value="1"/>
</dbReference>
<dbReference type="PANTHER" id="PTHR39456">
    <property type="entry name" value="METAL-DEPENDENT HYDROLASE"/>
    <property type="match status" value="1"/>
</dbReference>
<dbReference type="InterPro" id="IPR016516">
    <property type="entry name" value="UCP07580"/>
</dbReference>
<reference evidence="1" key="1">
    <citation type="submission" date="2018-05" db="EMBL/GenBank/DDBJ databases">
        <authorList>
            <person name="Lanie J.A."/>
            <person name="Ng W.-L."/>
            <person name="Kazmierczak K.M."/>
            <person name="Andrzejewski T.M."/>
            <person name="Davidsen T.M."/>
            <person name="Wayne K.J."/>
            <person name="Tettelin H."/>
            <person name="Glass J.I."/>
            <person name="Rusch D."/>
            <person name="Podicherti R."/>
            <person name="Tsui H.-C.T."/>
            <person name="Winkler M.E."/>
        </authorList>
    </citation>
    <scope>NUCLEOTIDE SEQUENCE</scope>
</reference>
<dbReference type="Pfam" id="PF10118">
    <property type="entry name" value="Metal_hydrol"/>
    <property type="match status" value="1"/>
</dbReference>
<name>A0A382TFL2_9ZZZZ</name>